<dbReference type="Pfam" id="PF00005">
    <property type="entry name" value="ABC_tran"/>
    <property type="match status" value="1"/>
</dbReference>
<feature type="transmembrane region" description="Helical" evidence="9">
    <location>
        <begin position="72"/>
        <end position="96"/>
    </location>
</feature>
<keyword evidence="2" id="KW-0813">Transport</keyword>
<dbReference type="InterPro" id="IPR056227">
    <property type="entry name" value="TMD0_ABC"/>
</dbReference>
<feature type="transmembrane region" description="Helical" evidence="9">
    <location>
        <begin position="39"/>
        <end position="60"/>
    </location>
</feature>
<dbReference type="Proteomes" id="UP000566819">
    <property type="component" value="Unassembled WGS sequence"/>
</dbReference>
<evidence type="ECO:0000256" key="2">
    <source>
        <dbReference type="ARBA" id="ARBA00022448"/>
    </source>
</evidence>
<keyword evidence="7 9" id="KW-0472">Membrane</keyword>
<feature type="transmembrane region" description="Helical" evidence="9">
    <location>
        <begin position="492"/>
        <end position="518"/>
    </location>
</feature>
<dbReference type="SUPFAM" id="SSF52540">
    <property type="entry name" value="P-loop containing nucleoside triphosphate hydrolases"/>
    <property type="match status" value="1"/>
</dbReference>
<dbReference type="CDD" id="cd18579">
    <property type="entry name" value="ABC_6TM_ABCC_D1"/>
    <property type="match status" value="1"/>
</dbReference>
<feature type="transmembrane region" description="Helical" evidence="9">
    <location>
        <begin position="278"/>
        <end position="302"/>
    </location>
</feature>
<evidence type="ECO:0000313" key="11">
    <source>
        <dbReference type="EMBL" id="KAF4626761.1"/>
    </source>
</evidence>
<keyword evidence="6 9" id="KW-1133">Transmembrane helix</keyword>
<dbReference type="Pfam" id="PF24357">
    <property type="entry name" value="TMD0_ABC"/>
    <property type="match status" value="1"/>
</dbReference>
<feature type="region of interest" description="Disordered" evidence="8">
    <location>
        <begin position="729"/>
        <end position="765"/>
    </location>
</feature>
<feature type="transmembrane region" description="Helical" evidence="9">
    <location>
        <begin position="136"/>
        <end position="156"/>
    </location>
</feature>
<feature type="transmembrane region" description="Helical" evidence="9">
    <location>
        <begin position="538"/>
        <end position="564"/>
    </location>
</feature>
<keyword evidence="3 9" id="KW-0812">Transmembrane</keyword>
<comment type="caution">
    <text evidence="11">The sequence shown here is derived from an EMBL/GenBank/DDBJ whole genome shotgun (WGS) entry which is preliminary data.</text>
</comment>
<evidence type="ECO:0000259" key="10">
    <source>
        <dbReference type="PROSITE" id="PS50929"/>
    </source>
</evidence>
<sequence>MADNATLYSCSAADNAFRLAITSACRSGFDFTLMFEQSILSILPSALLLLLTPVRLYALYGENVKTVRDVRYGAKAAAVAVLAAVQMSLLILWATYDNLRTLASIPAAALSFVNALALGQLSYLEHTRSLQPSTLITAYLLLSLLFDAAQARTLYLRANSNVLAAVFTASIALKLAVLVLEAQNKRSSLKQPYRNYAREALSGIFNRSVFWWLNPLFVGGFSKVLTLEDLGSIDESLASEPLRDRIQTIWDARKKPEGEHALSIACIKTLKWPILSSIFPRACLIAFNYSQTFLISRVISFVGDSSTVQSKNDGYGLIGAAALIYTGIALSTVHFKHRLYRTITMFRGAAVGLIHNKTMKLQDGVYNESAAVTLMSTDIDRIASSMVSVHEVWAQLIEVIIGIWLLARQLGWVSIITVVLMILSSIGTQRVSRKFGNAQKIWTAATQKRIAMTSSMLGSMKSAKIMGLAGTMTESIQGQREAEVSLSRRYRWIVILITVIGSIPTGYGPVLTFIAFAIQAHIRHENALSTNQAFTSLAILSLVTAPVQALLLAAPMVAAGNGCIQRIQTFLRASSWEDARLLLEETTSLSSQDLSDNIEMEEMSGKVTGSVAVSVKNLILRYNLTSEPALNDIDMELKRGSLTMLVGPIGSGKSSLMKAVLGELPYQSGTIIVASKSFAYSAQTSWLLNISIRQIICGPIEDTPIDENWYRTVLHACALDEDLQQLPDSDESVIGSRGASAQRGTEAAGGAGAGSLCEARHRTAR</sequence>
<dbReference type="PROSITE" id="PS50929">
    <property type="entry name" value="ABC_TM1F"/>
    <property type="match status" value="1"/>
</dbReference>
<dbReference type="InterPro" id="IPR003439">
    <property type="entry name" value="ABC_transporter-like_ATP-bd"/>
</dbReference>
<dbReference type="InterPro" id="IPR044746">
    <property type="entry name" value="ABCC_6TM_D1"/>
</dbReference>
<feature type="transmembrane region" description="Helical" evidence="9">
    <location>
        <begin position="314"/>
        <end position="335"/>
    </location>
</feature>
<gene>
    <name evidence="11" type="ORF">G7Y89_g11391</name>
</gene>
<dbReference type="GO" id="GO:0005524">
    <property type="term" value="F:ATP binding"/>
    <property type="evidence" value="ECO:0007669"/>
    <property type="project" value="UniProtKB-KW"/>
</dbReference>
<evidence type="ECO:0000256" key="5">
    <source>
        <dbReference type="ARBA" id="ARBA00022840"/>
    </source>
</evidence>
<accession>A0A8H4RCF0</accession>
<dbReference type="InterPro" id="IPR050173">
    <property type="entry name" value="ABC_transporter_C-like"/>
</dbReference>
<evidence type="ECO:0000256" key="9">
    <source>
        <dbReference type="SAM" id="Phobius"/>
    </source>
</evidence>
<dbReference type="OrthoDB" id="6500128at2759"/>
<evidence type="ECO:0000313" key="12">
    <source>
        <dbReference type="Proteomes" id="UP000566819"/>
    </source>
</evidence>
<evidence type="ECO:0000256" key="7">
    <source>
        <dbReference type="ARBA" id="ARBA00023136"/>
    </source>
</evidence>
<keyword evidence="4" id="KW-0547">Nucleotide-binding</keyword>
<keyword evidence="12" id="KW-1185">Reference proteome</keyword>
<evidence type="ECO:0000256" key="4">
    <source>
        <dbReference type="ARBA" id="ARBA00022741"/>
    </source>
</evidence>
<reference evidence="11 12" key="1">
    <citation type="submission" date="2020-03" db="EMBL/GenBank/DDBJ databases">
        <title>Draft Genome Sequence of Cudoniella acicularis.</title>
        <authorList>
            <person name="Buettner E."/>
            <person name="Kellner H."/>
        </authorList>
    </citation>
    <scope>NUCLEOTIDE SEQUENCE [LARGE SCALE GENOMIC DNA]</scope>
    <source>
        <strain evidence="11 12">DSM 108380</strain>
    </source>
</reference>
<dbReference type="InterPro" id="IPR027417">
    <property type="entry name" value="P-loop_NTPase"/>
</dbReference>
<dbReference type="Gene3D" id="3.40.50.300">
    <property type="entry name" value="P-loop containing nucleotide triphosphate hydrolases"/>
    <property type="match status" value="1"/>
</dbReference>
<dbReference type="Gene3D" id="1.20.1560.10">
    <property type="entry name" value="ABC transporter type 1, transmembrane domain"/>
    <property type="match status" value="1"/>
</dbReference>
<feature type="transmembrane region" description="Helical" evidence="9">
    <location>
        <begin position="410"/>
        <end position="427"/>
    </location>
</feature>
<evidence type="ECO:0000256" key="3">
    <source>
        <dbReference type="ARBA" id="ARBA00022692"/>
    </source>
</evidence>
<dbReference type="PANTHER" id="PTHR24223">
    <property type="entry name" value="ATP-BINDING CASSETTE SUB-FAMILY C"/>
    <property type="match status" value="1"/>
</dbReference>
<dbReference type="EMBL" id="JAAMPI010001088">
    <property type="protein sequence ID" value="KAF4626761.1"/>
    <property type="molecule type" value="Genomic_DNA"/>
</dbReference>
<feature type="domain" description="ABC transmembrane type-1" evidence="10">
    <location>
        <begin position="282"/>
        <end position="559"/>
    </location>
</feature>
<dbReference type="FunFam" id="1.20.1560.10:FF:000055">
    <property type="entry name" value="ABC multidrug transporter (Eurofung)"/>
    <property type="match status" value="1"/>
</dbReference>
<protein>
    <recommendedName>
        <fullName evidence="10">ABC transmembrane type-1 domain-containing protein</fullName>
    </recommendedName>
</protein>
<comment type="subcellular location">
    <subcellularLocation>
        <location evidence="1">Membrane</location>
        <topology evidence="1">Multi-pass membrane protein</topology>
    </subcellularLocation>
</comment>
<evidence type="ECO:0000256" key="1">
    <source>
        <dbReference type="ARBA" id="ARBA00004141"/>
    </source>
</evidence>
<dbReference type="AlphaFoldDB" id="A0A8H4RCF0"/>
<dbReference type="InterPro" id="IPR036640">
    <property type="entry name" value="ABC1_TM_sf"/>
</dbReference>
<name>A0A8H4RCF0_9HELO</name>
<keyword evidence="5" id="KW-0067">ATP-binding</keyword>
<feature type="transmembrane region" description="Helical" evidence="9">
    <location>
        <begin position="162"/>
        <end position="180"/>
    </location>
</feature>
<dbReference type="GO" id="GO:0016020">
    <property type="term" value="C:membrane"/>
    <property type="evidence" value="ECO:0007669"/>
    <property type="project" value="UniProtKB-SubCell"/>
</dbReference>
<dbReference type="SUPFAM" id="SSF90123">
    <property type="entry name" value="ABC transporter transmembrane region"/>
    <property type="match status" value="1"/>
</dbReference>
<proteinExistence type="predicted"/>
<evidence type="ECO:0000256" key="8">
    <source>
        <dbReference type="SAM" id="MobiDB-lite"/>
    </source>
</evidence>
<organism evidence="11 12">
    <name type="scientific">Cudoniella acicularis</name>
    <dbReference type="NCBI Taxonomy" id="354080"/>
    <lineage>
        <taxon>Eukaryota</taxon>
        <taxon>Fungi</taxon>
        <taxon>Dikarya</taxon>
        <taxon>Ascomycota</taxon>
        <taxon>Pezizomycotina</taxon>
        <taxon>Leotiomycetes</taxon>
        <taxon>Helotiales</taxon>
        <taxon>Tricladiaceae</taxon>
        <taxon>Cudoniella</taxon>
    </lineage>
</organism>
<dbReference type="GO" id="GO:0140359">
    <property type="term" value="F:ABC-type transporter activity"/>
    <property type="evidence" value="ECO:0007669"/>
    <property type="project" value="InterPro"/>
</dbReference>
<dbReference type="InterPro" id="IPR011527">
    <property type="entry name" value="ABC1_TM_dom"/>
</dbReference>
<evidence type="ECO:0000256" key="6">
    <source>
        <dbReference type="ARBA" id="ARBA00022989"/>
    </source>
</evidence>
<dbReference type="PANTHER" id="PTHR24223:SF399">
    <property type="entry name" value="ABC TRANSPORTER ATNG"/>
    <property type="match status" value="1"/>
</dbReference>
<dbReference type="GO" id="GO:0016887">
    <property type="term" value="F:ATP hydrolysis activity"/>
    <property type="evidence" value="ECO:0007669"/>
    <property type="project" value="InterPro"/>
</dbReference>
<feature type="transmembrane region" description="Helical" evidence="9">
    <location>
        <begin position="102"/>
        <end position="124"/>
    </location>
</feature>